<dbReference type="FunFam" id="3.90.226.10:FF:000084">
    <property type="entry name" value="Enoyl-CoA delta isomerase 2, mitochondrial"/>
    <property type="match status" value="1"/>
</dbReference>
<dbReference type="PROSITE" id="PS00880">
    <property type="entry name" value="ACB_1"/>
    <property type="match status" value="1"/>
</dbReference>
<comment type="subcellular location">
    <subcellularLocation>
        <location evidence="1">Peroxisome</location>
    </subcellularLocation>
</comment>
<dbReference type="AlphaFoldDB" id="A0A8C4QPH9"/>
<dbReference type="PANTHER" id="PTHR43684:SF1">
    <property type="entry name" value="ENOYL-COA DELTA ISOMERASE 2"/>
    <property type="match status" value="1"/>
</dbReference>
<accession>A0A8C4QPH9</accession>
<evidence type="ECO:0000256" key="4">
    <source>
        <dbReference type="SAM" id="MobiDB-lite"/>
    </source>
</evidence>
<dbReference type="InterPro" id="IPR035984">
    <property type="entry name" value="Acyl-CoA-binding_sf"/>
</dbReference>
<name>A0A8C4QPH9_EPTBU</name>
<dbReference type="Gene3D" id="1.20.80.10">
    <property type="match status" value="1"/>
</dbReference>
<dbReference type="InterPro" id="IPR051053">
    <property type="entry name" value="ECH/Chromodomain_protein"/>
</dbReference>
<dbReference type="Ensembl" id="ENSEBUT00000018958.1">
    <property type="protein sequence ID" value="ENSEBUP00000018382.1"/>
    <property type="gene ID" value="ENSEBUG00000011469.1"/>
</dbReference>
<evidence type="ECO:0000313" key="6">
    <source>
        <dbReference type="Ensembl" id="ENSEBUP00000018382.1"/>
    </source>
</evidence>
<protein>
    <submittedName>
        <fullName evidence="6">Enoyl-CoA delta isomerase 2</fullName>
    </submittedName>
</protein>
<organism evidence="6 7">
    <name type="scientific">Eptatretus burgeri</name>
    <name type="common">Inshore hagfish</name>
    <dbReference type="NCBI Taxonomy" id="7764"/>
    <lineage>
        <taxon>Eukaryota</taxon>
        <taxon>Metazoa</taxon>
        <taxon>Chordata</taxon>
        <taxon>Craniata</taxon>
        <taxon>Vertebrata</taxon>
        <taxon>Cyclostomata</taxon>
        <taxon>Myxini</taxon>
        <taxon>Myxiniformes</taxon>
        <taxon>Myxinidae</taxon>
        <taxon>Eptatretinae</taxon>
        <taxon>Eptatretus</taxon>
    </lineage>
</organism>
<dbReference type="CDD" id="cd06558">
    <property type="entry name" value="crotonase-like"/>
    <property type="match status" value="1"/>
</dbReference>
<dbReference type="Pfam" id="PF00887">
    <property type="entry name" value="ACBP"/>
    <property type="match status" value="1"/>
</dbReference>
<dbReference type="Proteomes" id="UP000694388">
    <property type="component" value="Unplaced"/>
</dbReference>
<dbReference type="SUPFAM" id="SSF52096">
    <property type="entry name" value="ClpP/crotonase"/>
    <property type="match status" value="1"/>
</dbReference>
<dbReference type="PRINTS" id="PR00689">
    <property type="entry name" value="ACOABINDINGP"/>
</dbReference>
<evidence type="ECO:0000259" key="5">
    <source>
        <dbReference type="PROSITE" id="PS51228"/>
    </source>
</evidence>
<proteinExistence type="predicted"/>
<feature type="compositionally biased region" description="Polar residues" evidence="4">
    <location>
        <begin position="363"/>
        <end position="374"/>
    </location>
</feature>
<dbReference type="PANTHER" id="PTHR43684">
    <property type="match status" value="1"/>
</dbReference>
<dbReference type="GO" id="GO:0000062">
    <property type="term" value="F:fatty-acyl-CoA binding"/>
    <property type="evidence" value="ECO:0007669"/>
    <property type="project" value="InterPro"/>
</dbReference>
<evidence type="ECO:0000256" key="1">
    <source>
        <dbReference type="ARBA" id="ARBA00004275"/>
    </source>
</evidence>
<dbReference type="InterPro" id="IPR014352">
    <property type="entry name" value="FERM/acyl-CoA-bd_prot_sf"/>
</dbReference>
<keyword evidence="2" id="KW-0576">Peroxisome</keyword>
<dbReference type="InterPro" id="IPR001753">
    <property type="entry name" value="Enoyl-CoA_hydra/iso"/>
</dbReference>
<dbReference type="GeneTree" id="ENSGT00940000155105"/>
<dbReference type="PROSITE" id="PS51228">
    <property type="entry name" value="ACB_2"/>
    <property type="match status" value="1"/>
</dbReference>
<feature type="region of interest" description="Disordered" evidence="4">
    <location>
        <begin position="363"/>
        <end position="395"/>
    </location>
</feature>
<reference evidence="6" key="1">
    <citation type="submission" date="2025-08" db="UniProtKB">
        <authorList>
            <consortium name="Ensembl"/>
        </authorList>
    </citation>
    <scope>IDENTIFICATION</scope>
</reference>
<feature type="compositionally biased region" description="Basic and acidic residues" evidence="4">
    <location>
        <begin position="380"/>
        <end position="395"/>
    </location>
</feature>
<keyword evidence="3" id="KW-0413">Isomerase</keyword>
<dbReference type="Gene3D" id="3.90.226.10">
    <property type="entry name" value="2-enoyl-CoA Hydratase, Chain A, domain 1"/>
    <property type="match status" value="1"/>
</dbReference>
<dbReference type="InterPro" id="IPR029045">
    <property type="entry name" value="ClpP/crotonase-like_dom_sf"/>
</dbReference>
<evidence type="ECO:0000256" key="2">
    <source>
        <dbReference type="ARBA" id="ARBA00023140"/>
    </source>
</evidence>
<keyword evidence="7" id="KW-1185">Reference proteome</keyword>
<feature type="domain" description="ACB" evidence="5">
    <location>
        <begin position="22"/>
        <end position="107"/>
    </location>
</feature>
<dbReference type="InterPro" id="IPR000582">
    <property type="entry name" value="Acyl-CoA-binding_protein"/>
</dbReference>
<sequence>MAARMLLSRVEHHALFPRMMATKADFEKAKSQLLRLTKEPTNEEKLKIYALFKQSTEGRCTIPKPSAFNFVNKVKWEAWNQLGDLTQDDAQEQYIKMVDKLSATEAETVLSPDSHVVQETDYETLVLTKQNNMTTIRLNRPSRKNAINLQMYHDIIRALGEAKEDDSILVVFTGTGDYYSSGNDLENFNIQLDQMETVAQESSLLLKKFVATFIDFPKPLIGMINGPAVGISVTILGLFDLVYAVDSATFHTPFTKLGQSPEGCSSYTFPKIMGIPKGSELLLFNKKISAREAYNLNLVTEVFPTNTFEHEAWHRLQKYATLPNKVSKVFIKNKNPTTSVNCILTSHCFISLLSLSLLSPGTTPVQTTNSTTDRSVLVAPHEDQESSREHPDSLN</sequence>
<dbReference type="GO" id="GO:0005739">
    <property type="term" value="C:mitochondrion"/>
    <property type="evidence" value="ECO:0007669"/>
    <property type="project" value="TreeGrafter"/>
</dbReference>
<dbReference type="SUPFAM" id="SSF47027">
    <property type="entry name" value="Acyl-CoA binding protein"/>
    <property type="match status" value="1"/>
</dbReference>
<dbReference type="GO" id="GO:0004165">
    <property type="term" value="F:delta(3)-delta(2)-enoyl-CoA isomerase activity"/>
    <property type="evidence" value="ECO:0007669"/>
    <property type="project" value="UniProtKB-ARBA"/>
</dbReference>
<dbReference type="InterPro" id="IPR022408">
    <property type="entry name" value="Acyl-CoA-binding_prot_CS"/>
</dbReference>
<dbReference type="CDD" id="cd00435">
    <property type="entry name" value="ACBP"/>
    <property type="match status" value="1"/>
</dbReference>
<evidence type="ECO:0000256" key="3">
    <source>
        <dbReference type="ARBA" id="ARBA00023235"/>
    </source>
</evidence>
<reference evidence="6" key="2">
    <citation type="submission" date="2025-09" db="UniProtKB">
        <authorList>
            <consortium name="Ensembl"/>
        </authorList>
    </citation>
    <scope>IDENTIFICATION</scope>
</reference>
<dbReference type="GO" id="GO:0005777">
    <property type="term" value="C:peroxisome"/>
    <property type="evidence" value="ECO:0007669"/>
    <property type="project" value="UniProtKB-SubCell"/>
</dbReference>
<dbReference type="Pfam" id="PF00378">
    <property type="entry name" value="ECH_1"/>
    <property type="match status" value="1"/>
</dbReference>
<evidence type="ECO:0000313" key="7">
    <source>
        <dbReference type="Proteomes" id="UP000694388"/>
    </source>
</evidence>